<evidence type="ECO:0000313" key="2">
    <source>
        <dbReference type="EMBL" id="APW39422.1"/>
    </source>
</evidence>
<protein>
    <submittedName>
        <fullName evidence="2">Antitermination regulator</fullName>
    </submittedName>
</protein>
<keyword evidence="3" id="KW-1185">Reference proteome</keyword>
<evidence type="ECO:0000259" key="1">
    <source>
        <dbReference type="PROSITE" id="PS50921"/>
    </source>
</evidence>
<dbReference type="KEGG" id="rhy:RD110_21210"/>
<organism evidence="2 3">
    <name type="scientific">Rhodoferax koreensis</name>
    <dbReference type="NCBI Taxonomy" id="1842727"/>
    <lineage>
        <taxon>Bacteria</taxon>
        <taxon>Pseudomonadati</taxon>
        <taxon>Pseudomonadota</taxon>
        <taxon>Betaproteobacteria</taxon>
        <taxon>Burkholderiales</taxon>
        <taxon>Comamonadaceae</taxon>
        <taxon>Rhodoferax</taxon>
    </lineage>
</organism>
<dbReference type="GO" id="GO:0003723">
    <property type="term" value="F:RNA binding"/>
    <property type="evidence" value="ECO:0007669"/>
    <property type="project" value="InterPro"/>
</dbReference>
<reference evidence="2 3" key="1">
    <citation type="submission" date="2017-01" db="EMBL/GenBank/DDBJ databases">
        <authorList>
            <person name="Mah S.A."/>
            <person name="Swanson W.J."/>
            <person name="Moy G.W."/>
            <person name="Vacquier V.D."/>
        </authorList>
    </citation>
    <scope>NUCLEOTIDE SEQUENCE [LARGE SCALE GENOMIC DNA]</scope>
    <source>
        <strain evidence="2 3">DCY110</strain>
    </source>
</reference>
<feature type="domain" description="ANTAR" evidence="1">
    <location>
        <begin position="359"/>
        <end position="420"/>
    </location>
</feature>
<name>A0A1P8K0A2_9BURK</name>
<dbReference type="PROSITE" id="PS50921">
    <property type="entry name" value="ANTAR"/>
    <property type="match status" value="1"/>
</dbReference>
<gene>
    <name evidence="2" type="ORF">RD110_21210</name>
</gene>
<proteinExistence type="predicted"/>
<dbReference type="Gene3D" id="1.10.10.10">
    <property type="entry name" value="Winged helix-like DNA-binding domain superfamily/Winged helix DNA-binding domain"/>
    <property type="match status" value="1"/>
</dbReference>
<dbReference type="Pfam" id="PF08376">
    <property type="entry name" value="NIT"/>
    <property type="match status" value="1"/>
</dbReference>
<accession>A0A1P8K0A2</accession>
<dbReference type="STRING" id="1842727.RD110_21210"/>
<dbReference type="InterPro" id="IPR013587">
    <property type="entry name" value="Nitrate/nitrite_sensing"/>
</dbReference>
<dbReference type="SMART" id="SM01012">
    <property type="entry name" value="ANTAR"/>
    <property type="match status" value="1"/>
</dbReference>
<sequence>MPDPAAPLSVATLVLRAKEREIEAVRELANRANLVDVVGQVIQALQRERGASSIYLASRGQRFADTRRTLVDEARAVEQRLREVFAAESQHAQGATARTLSLMAWALLGLDALVALRAQIERQAMPAPDAVAAYSHLIAGLIELVFHVADASAVPSVSRLLVAMLHLVQAQEEAGQERAVGALLYASGVGAEAHQQRVVHLIEAQERSLQVFAEFAEPALRARWDAQQLQPGVARLERLRRTLCTARPGAALDSNLSDTWFNVCTERIDDLWQLQVKLVKRLREDCAARILEAQQDLQDSKGLLRRLRDNPPPRTHVVDRFFDDAIAPQAVPARGAGPAPAPAESNTLLDLLQAQAARLAAMEAELDTVRRTLNERKVIERAKGMLMARLGMTEQAAFRALQKTSMDQNRRLLDVAEATLSLPDFAFAQLAAQAGQHTR</sequence>
<dbReference type="OrthoDB" id="9782798at2"/>
<dbReference type="EMBL" id="CP019236">
    <property type="protein sequence ID" value="APW39422.1"/>
    <property type="molecule type" value="Genomic_DNA"/>
</dbReference>
<dbReference type="InterPro" id="IPR005561">
    <property type="entry name" value="ANTAR"/>
</dbReference>
<dbReference type="InterPro" id="IPR011006">
    <property type="entry name" value="CheY-like_superfamily"/>
</dbReference>
<dbReference type="AlphaFoldDB" id="A0A1P8K0A2"/>
<dbReference type="SUPFAM" id="SSF52172">
    <property type="entry name" value="CheY-like"/>
    <property type="match status" value="1"/>
</dbReference>
<dbReference type="InterPro" id="IPR036388">
    <property type="entry name" value="WH-like_DNA-bd_sf"/>
</dbReference>
<dbReference type="Pfam" id="PF03861">
    <property type="entry name" value="ANTAR"/>
    <property type="match status" value="1"/>
</dbReference>
<evidence type="ECO:0000313" key="3">
    <source>
        <dbReference type="Proteomes" id="UP000186609"/>
    </source>
</evidence>
<dbReference type="Proteomes" id="UP000186609">
    <property type="component" value="Chromosome"/>
</dbReference>
<dbReference type="RefSeq" id="WP_076201796.1">
    <property type="nucleotide sequence ID" value="NZ_CP019236.1"/>
</dbReference>